<comment type="caution">
    <text evidence="1">The sequence shown here is derived from an EMBL/GenBank/DDBJ whole genome shotgun (WGS) entry which is preliminary data.</text>
</comment>
<reference evidence="1" key="2">
    <citation type="submission" date="2020-09" db="EMBL/GenBank/DDBJ databases">
        <authorList>
            <person name="Sun Q."/>
            <person name="Ohkuma M."/>
        </authorList>
    </citation>
    <scope>NUCLEOTIDE SEQUENCE</scope>
    <source>
        <strain evidence="1">JCM 3086</strain>
    </source>
</reference>
<accession>A0A917P5F0</accession>
<gene>
    <name evidence="1" type="ORF">GCM10010121_086550</name>
</gene>
<evidence type="ECO:0000313" key="1">
    <source>
        <dbReference type="EMBL" id="GGJ62630.1"/>
    </source>
</evidence>
<organism evidence="1 2">
    <name type="scientific">Streptomyces brasiliensis</name>
    <dbReference type="NCBI Taxonomy" id="1954"/>
    <lineage>
        <taxon>Bacteria</taxon>
        <taxon>Bacillati</taxon>
        <taxon>Actinomycetota</taxon>
        <taxon>Actinomycetes</taxon>
        <taxon>Kitasatosporales</taxon>
        <taxon>Streptomycetaceae</taxon>
        <taxon>Streptomyces</taxon>
    </lineage>
</organism>
<reference evidence="1" key="1">
    <citation type="journal article" date="2014" name="Int. J. Syst. Evol. Microbiol.">
        <title>Complete genome sequence of Corynebacterium casei LMG S-19264T (=DSM 44701T), isolated from a smear-ripened cheese.</title>
        <authorList>
            <consortium name="US DOE Joint Genome Institute (JGI-PGF)"/>
            <person name="Walter F."/>
            <person name="Albersmeier A."/>
            <person name="Kalinowski J."/>
            <person name="Ruckert C."/>
        </authorList>
    </citation>
    <scope>NUCLEOTIDE SEQUENCE</scope>
    <source>
        <strain evidence="1">JCM 3086</strain>
    </source>
</reference>
<dbReference type="Proteomes" id="UP000657574">
    <property type="component" value="Unassembled WGS sequence"/>
</dbReference>
<evidence type="ECO:0000313" key="2">
    <source>
        <dbReference type="Proteomes" id="UP000657574"/>
    </source>
</evidence>
<evidence type="ECO:0008006" key="3">
    <source>
        <dbReference type="Google" id="ProtNLM"/>
    </source>
</evidence>
<name>A0A917P5F0_9ACTN</name>
<dbReference type="CDD" id="cd12913">
    <property type="entry name" value="PDC1_MCP_like"/>
    <property type="match status" value="1"/>
</dbReference>
<sequence>MATESGAPQGAAALVLDTLLQQVRDLLAAVFTGPEAVAGEIVRRRRVVQAAGGVFGAADLAGLKPTVEQWLSEHPEADGLGFLAAAGLLPDRERHIQWWQRGATGFVPMRLNLDPTCVDVYDYFEMEWYAAARDHSARAVFGPYVDYSAADSYICTFTVPVIDGDEFLGVAGTDLRMSDLEPRLLGLLRRAGHDAVLVGAERRIVAANTSRWLVGSRLPCVPQAGDGVFLAAGEVGLDSGWVLGLADLE</sequence>
<dbReference type="Gene3D" id="3.30.450.20">
    <property type="entry name" value="PAS domain"/>
    <property type="match status" value="1"/>
</dbReference>
<dbReference type="AlphaFoldDB" id="A0A917P5F0"/>
<proteinExistence type="predicted"/>
<dbReference type="RefSeq" id="WP_189316817.1">
    <property type="nucleotide sequence ID" value="NZ_BMQA01000072.1"/>
</dbReference>
<protein>
    <recommendedName>
        <fullName evidence="3">Cache domain-containing protein</fullName>
    </recommendedName>
</protein>
<dbReference type="Pfam" id="PF22673">
    <property type="entry name" value="MCP-like_PDC_1"/>
    <property type="match status" value="1"/>
</dbReference>
<dbReference type="EMBL" id="BMQA01000072">
    <property type="protein sequence ID" value="GGJ62630.1"/>
    <property type="molecule type" value="Genomic_DNA"/>
</dbReference>
<keyword evidence="2" id="KW-1185">Reference proteome</keyword>